<evidence type="ECO:0000256" key="1">
    <source>
        <dbReference type="SAM" id="MobiDB-lite"/>
    </source>
</evidence>
<dbReference type="EMBL" id="MCGT01000006">
    <property type="protein sequence ID" value="ORX58886.1"/>
    <property type="molecule type" value="Genomic_DNA"/>
</dbReference>
<comment type="caution">
    <text evidence="4">The sequence shown here is derived from an EMBL/GenBank/DDBJ whole genome shotgun (WGS) entry which is preliminary data.</text>
</comment>
<sequence length="176" mass="19529">MKHSSIVFLTLSYLWHGVSAETVVQLVVPDSVTWAWDIIRATGYFLLRMCQLPFLPVVWATVWLWQRLVVLPLTLAMEATSLMYPVLLYCGAAIVCGVAIGGCGGFALEAMTSTLLNMTWGKPPKGSEVDPTQELADDHEDDDGNAPTARRFLHRPSMETPTSSFYRFSTEPSTSR</sequence>
<evidence type="ECO:0000256" key="2">
    <source>
        <dbReference type="SAM" id="Phobius"/>
    </source>
</evidence>
<keyword evidence="2" id="KW-0472">Membrane</keyword>
<evidence type="ECO:0000313" key="4">
    <source>
        <dbReference type="EMBL" id="ORX58886.1"/>
    </source>
</evidence>
<feature type="compositionally biased region" description="Polar residues" evidence="1">
    <location>
        <begin position="159"/>
        <end position="176"/>
    </location>
</feature>
<evidence type="ECO:0008006" key="6">
    <source>
        <dbReference type="Google" id="ProtNLM"/>
    </source>
</evidence>
<feature type="signal peptide" evidence="3">
    <location>
        <begin position="1"/>
        <end position="20"/>
    </location>
</feature>
<feature type="region of interest" description="Disordered" evidence="1">
    <location>
        <begin position="122"/>
        <end position="176"/>
    </location>
</feature>
<keyword evidence="5" id="KW-1185">Reference proteome</keyword>
<feature type="transmembrane region" description="Helical" evidence="2">
    <location>
        <begin position="86"/>
        <end position="108"/>
    </location>
</feature>
<feature type="compositionally biased region" description="Acidic residues" evidence="1">
    <location>
        <begin position="135"/>
        <end position="144"/>
    </location>
</feature>
<accession>A0A1X2GQ60</accession>
<protein>
    <recommendedName>
        <fullName evidence="6">Transmembrane protein</fullName>
    </recommendedName>
</protein>
<feature type="transmembrane region" description="Helical" evidence="2">
    <location>
        <begin position="44"/>
        <end position="65"/>
    </location>
</feature>
<dbReference type="AlphaFoldDB" id="A0A1X2GQ60"/>
<evidence type="ECO:0000256" key="3">
    <source>
        <dbReference type="SAM" id="SignalP"/>
    </source>
</evidence>
<evidence type="ECO:0000313" key="5">
    <source>
        <dbReference type="Proteomes" id="UP000242146"/>
    </source>
</evidence>
<dbReference type="OrthoDB" id="2270199at2759"/>
<feature type="chain" id="PRO_5010857204" description="Transmembrane protein" evidence="3">
    <location>
        <begin position="21"/>
        <end position="176"/>
    </location>
</feature>
<dbReference type="Proteomes" id="UP000242146">
    <property type="component" value="Unassembled WGS sequence"/>
</dbReference>
<keyword evidence="3" id="KW-0732">Signal</keyword>
<keyword evidence="2" id="KW-1133">Transmembrane helix</keyword>
<gene>
    <name evidence="4" type="ORF">DM01DRAFT_1333503</name>
</gene>
<name>A0A1X2GQ60_9FUNG</name>
<proteinExistence type="predicted"/>
<feature type="non-terminal residue" evidence="4">
    <location>
        <position position="176"/>
    </location>
</feature>
<reference evidence="4 5" key="1">
    <citation type="submission" date="2016-07" db="EMBL/GenBank/DDBJ databases">
        <title>Pervasive Adenine N6-methylation of Active Genes in Fungi.</title>
        <authorList>
            <consortium name="DOE Joint Genome Institute"/>
            <person name="Mondo S.J."/>
            <person name="Dannebaum R.O."/>
            <person name="Kuo R.C."/>
            <person name="Labutti K."/>
            <person name="Haridas S."/>
            <person name="Kuo A."/>
            <person name="Salamov A."/>
            <person name="Ahrendt S.R."/>
            <person name="Lipzen A."/>
            <person name="Sullivan W."/>
            <person name="Andreopoulos W.B."/>
            <person name="Clum A."/>
            <person name="Lindquist E."/>
            <person name="Daum C."/>
            <person name="Ramamoorthy G.K."/>
            <person name="Gryganskyi A."/>
            <person name="Culley D."/>
            <person name="Magnuson J.K."/>
            <person name="James T.Y."/>
            <person name="O'Malley M.A."/>
            <person name="Stajich J.E."/>
            <person name="Spatafora J.W."/>
            <person name="Visel A."/>
            <person name="Grigoriev I.V."/>
        </authorList>
    </citation>
    <scope>NUCLEOTIDE SEQUENCE [LARGE SCALE GENOMIC DNA]</scope>
    <source>
        <strain evidence="4 5">NRRL 3301</strain>
    </source>
</reference>
<keyword evidence="2" id="KW-0812">Transmembrane</keyword>
<organism evidence="4 5">
    <name type="scientific">Hesseltinella vesiculosa</name>
    <dbReference type="NCBI Taxonomy" id="101127"/>
    <lineage>
        <taxon>Eukaryota</taxon>
        <taxon>Fungi</taxon>
        <taxon>Fungi incertae sedis</taxon>
        <taxon>Mucoromycota</taxon>
        <taxon>Mucoromycotina</taxon>
        <taxon>Mucoromycetes</taxon>
        <taxon>Mucorales</taxon>
        <taxon>Cunninghamellaceae</taxon>
        <taxon>Hesseltinella</taxon>
    </lineage>
</organism>